<dbReference type="OrthoDB" id="9805604at2"/>
<dbReference type="AlphaFoldDB" id="A0A512AJ27"/>
<dbReference type="RefSeq" id="WP_147158989.1">
    <property type="nucleotide sequence ID" value="NZ_BJYR01000010.1"/>
</dbReference>
<evidence type="ECO:0000313" key="2">
    <source>
        <dbReference type="Proteomes" id="UP000321464"/>
    </source>
</evidence>
<dbReference type="InterPro" id="IPR050793">
    <property type="entry name" value="CMP-NeuNAc_synthase"/>
</dbReference>
<dbReference type="Pfam" id="PF02348">
    <property type="entry name" value="CTP_transf_3"/>
    <property type="match status" value="1"/>
</dbReference>
<dbReference type="Gene3D" id="3.90.550.10">
    <property type="entry name" value="Spore Coat Polysaccharide Biosynthesis Protein SpsA, Chain A"/>
    <property type="match status" value="1"/>
</dbReference>
<evidence type="ECO:0008006" key="3">
    <source>
        <dbReference type="Google" id="ProtNLM"/>
    </source>
</evidence>
<accession>A0A512AJ27</accession>
<dbReference type="SUPFAM" id="SSF53448">
    <property type="entry name" value="Nucleotide-diphospho-sugar transferases"/>
    <property type="match status" value="1"/>
</dbReference>
<protein>
    <recommendedName>
        <fullName evidence="3">Cytidyltransferase</fullName>
    </recommendedName>
</protein>
<dbReference type="InterPro" id="IPR029044">
    <property type="entry name" value="Nucleotide-diphossugar_trans"/>
</dbReference>
<name>A0A512AJ27_9SPHN</name>
<gene>
    <name evidence="1" type="ORF">NSE01_14650</name>
</gene>
<proteinExistence type="predicted"/>
<dbReference type="Proteomes" id="UP000321464">
    <property type="component" value="Unassembled WGS sequence"/>
</dbReference>
<dbReference type="EMBL" id="BJYR01000010">
    <property type="protein sequence ID" value="GEN99632.1"/>
    <property type="molecule type" value="Genomic_DNA"/>
</dbReference>
<sequence length="222" mass="24280">MGKTIAMIPARMGSQRLAKKNLRELQGVPLIVRAIRKCHEAGCFDEIWVNSENAEFGPIAEAENARFHQRPEELGNNNATSEDFVTEFFKVHDCERLVQVHSIAPLLTAAEVRDFVAAWQGSTHDVMLSCIEDQIEVAFKGVPVNFTFAEKTNSQDLTPVQRITWSITGWTRETFLAAKAAGQTATYAGSVGFFAVSGISGHVIKTQTDLDVAEALLAAAQG</sequence>
<dbReference type="GO" id="GO:0008781">
    <property type="term" value="F:N-acylneuraminate cytidylyltransferase activity"/>
    <property type="evidence" value="ECO:0007669"/>
    <property type="project" value="TreeGrafter"/>
</dbReference>
<reference evidence="1 2" key="1">
    <citation type="submission" date="2019-07" db="EMBL/GenBank/DDBJ databases">
        <title>Whole genome shotgun sequence of Novosphingobium sediminis NBRC 106119.</title>
        <authorList>
            <person name="Hosoyama A."/>
            <person name="Uohara A."/>
            <person name="Ohji S."/>
            <person name="Ichikawa N."/>
        </authorList>
    </citation>
    <scope>NUCLEOTIDE SEQUENCE [LARGE SCALE GENOMIC DNA]</scope>
    <source>
        <strain evidence="1 2">NBRC 106119</strain>
    </source>
</reference>
<comment type="caution">
    <text evidence="1">The sequence shown here is derived from an EMBL/GenBank/DDBJ whole genome shotgun (WGS) entry which is preliminary data.</text>
</comment>
<dbReference type="PANTHER" id="PTHR21485:SF3">
    <property type="entry name" value="N-ACYLNEURAMINATE CYTIDYLYLTRANSFERASE"/>
    <property type="match status" value="1"/>
</dbReference>
<evidence type="ECO:0000313" key="1">
    <source>
        <dbReference type="EMBL" id="GEN99632.1"/>
    </source>
</evidence>
<keyword evidence="2" id="KW-1185">Reference proteome</keyword>
<organism evidence="1 2">
    <name type="scientific">Novosphingobium sediminis</name>
    <dbReference type="NCBI Taxonomy" id="707214"/>
    <lineage>
        <taxon>Bacteria</taxon>
        <taxon>Pseudomonadati</taxon>
        <taxon>Pseudomonadota</taxon>
        <taxon>Alphaproteobacteria</taxon>
        <taxon>Sphingomonadales</taxon>
        <taxon>Sphingomonadaceae</taxon>
        <taxon>Novosphingobium</taxon>
    </lineage>
</organism>
<dbReference type="InterPro" id="IPR003329">
    <property type="entry name" value="Cytidylyl_trans"/>
</dbReference>
<dbReference type="PANTHER" id="PTHR21485">
    <property type="entry name" value="HAD SUPERFAMILY MEMBERS CMAS AND KDSC"/>
    <property type="match status" value="1"/>
</dbReference>